<protein>
    <submittedName>
        <fullName evidence="3">Sigma-70 family RNA polymerase sigma factor</fullName>
    </submittedName>
</protein>
<evidence type="ECO:0000313" key="4">
    <source>
        <dbReference type="Proteomes" id="UP001551011"/>
    </source>
</evidence>
<name>A0ABV3APP8_9ACTN</name>
<feature type="region of interest" description="Disordered" evidence="1">
    <location>
        <begin position="53"/>
        <end position="87"/>
    </location>
</feature>
<feature type="domain" description="RNA polymerase sigma-70 region 2" evidence="2">
    <location>
        <begin position="2"/>
        <end position="56"/>
    </location>
</feature>
<dbReference type="EMBL" id="JBFAEG010000064">
    <property type="protein sequence ID" value="MEU5713911.1"/>
    <property type="molecule type" value="Genomic_DNA"/>
</dbReference>
<dbReference type="SUPFAM" id="SSF88946">
    <property type="entry name" value="Sigma2 domain of RNA polymerase sigma factors"/>
    <property type="match status" value="1"/>
</dbReference>
<dbReference type="InterPro" id="IPR013325">
    <property type="entry name" value="RNA_pol_sigma_r2"/>
</dbReference>
<dbReference type="Pfam" id="PF04542">
    <property type="entry name" value="Sigma70_r2"/>
    <property type="match status" value="1"/>
</dbReference>
<dbReference type="Proteomes" id="UP001551011">
    <property type="component" value="Unassembled WGS sequence"/>
</dbReference>
<evidence type="ECO:0000259" key="2">
    <source>
        <dbReference type="Pfam" id="PF04542"/>
    </source>
</evidence>
<keyword evidence="4" id="KW-1185">Reference proteome</keyword>
<feature type="compositionally biased region" description="Basic and acidic residues" evidence="1">
    <location>
        <begin position="64"/>
        <end position="74"/>
    </location>
</feature>
<dbReference type="RefSeq" id="WP_106972163.1">
    <property type="nucleotide sequence ID" value="NZ_JBFAEG010000064.1"/>
</dbReference>
<dbReference type="InterPro" id="IPR007627">
    <property type="entry name" value="RNA_pol_sigma70_r2"/>
</dbReference>
<organism evidence="3 4">
    <name type="scientific">Streptomyces flaveolus</name>
    <dbReference type="NCBI Taxonomy" id="67297"/>
    <lineage>
        <taxon>Bacteria</taxon>
        <taxon>Bacillati</taxon>
        <taxon>Actinomycetota</taxon>
        <taxon>Actinomycetes</taxon>
        <taxon>Kitasatosporales</taxon>
        <taxon>Streptomycetaceae</taxon>
        <taxon>Streptomyces</taxon>
    </lineage>
</organism>
<gene>
    <name evidence="3" type="ORF">AB0H04_45200</name>
</gene>
<dbReference type="Gene3D" id="1.10.1740.10">
    <property type="match status" value="1"/>
</dbReference>
<sequence>MHAVALSMLGNRPDTEDAVQEAPLIAFRHIADVRQPGSAGAWLRLILRNVCPSRLRAPGPGRGRSGDGPREGRPPAHSRAWHRWCLRTRQAVSPGRRKRVRRDGGH</sequence>
<reference evidence="3 4" key="1">
    <citation type="submission" date="2024-06" db="EMBL/GenBank/DDBJ databases">
        <title>The Natural Products Discovery Center: Release of the First 8490 Sequenced Strains for Exploring Actinobacteria Biosynthetic Diversity.</title>
        <authorList>
            <person name="Kalkreuter E."/>
            <person name="Kautsar S.A."/>
            <person name="Yang D."/>
            <person name="Bader C.D."/>
            <person name="Teijaro C.N."/>
            <person name="Fluegel L."/>
            <person name="Davis C.M."/>
            <person name="Simpson J.R."/>
            <person name="Lauterbach L."/>
            <person name="Steele A.D."/>
            <person name="Gui C."/>
            <person name="Meng S."/>
            <person name="Li G."/>
            <person name="Viehrig K."/>
            <person name="Ye F."/>
            <person name="Su P."/>
            <person name="Kiefer A.F."/>
            <person name="Nichols A."/>
            <person name="Cepeda A.J."/>
            <person name="Yan W."/>
            <person name="Fan B."/>
            <person name="Jiang Y."/>
            <person name="Adhikari A."/>
            <person name="Zheng C.-J."/>
            <person name="Schuster L."/>
            <person name="Cowan T.M."/>
            <person name="Smanski M.J."/>
            <person name="Chevrette M.G."/>
            <person name="De Carvalho L.P.S."/>
            <person name="Shen B."/>
        </authorList>
    </citation>
    <scope>NUCLEOTIDE SEQUENCE [LARGE SCALE GENOMIC DNA]</scope>
    <source>
        <strain evidence="3 4">NPDC020594</strain>
    </source>
</reference>
<comment type="caution">
    <text evidence="3">The sequence shown here is derived from an EMBL/GenBank/DDBJ whole genome shotgun (WGS) entry which is preliminary data.</text>
</comment>
<proteinExistence type="predicted"/>
<evidence type="ECO:0000256" key="1">
    <source>
        <dbReference type="SAM" id="MobiDB-lite"/>
    </source>
</evidence>
<accession>A0ABV3APP8</accession>
<evidence type="ECO:0000313" key="3">
    <source>
        <dbReference type="EMBL" id="MEU5713911.1"/>
    </source>
</evidence>